<dbReference type="PROSITE" id="PS50052">
    <property type="entry name" value="GUANYLATE_KINASE_2"/>
    <property type="match status" value="1"/>
</dbReference>
<dbReference type="SMART" id="SM00072">
    <property type="entry name" value="GuKc"/>
    <property type="match status" value="1"/>
</dbReference>
<dbReference type="RefSeq" id="WP_378136682.1">
    <property type="nucleotide sequence ID" value="NZ_JBHSMI010000029.1"/>
</dbReference>
<evidence type="ECO:0000256" key="3">
    <source>
        <dbReference type="ARBA" id="ARBA00022679"/>
    </source>
</evidence>
<accession>A0ABW0HW42</accession>
<dbReference type="InterPro" id="IPR027417">
    <property type="entry name" value="P-loop_NTPase"/>
</dbReference>
<dbReference type="PANTHER" id="PTHR23117:SF13">
    <property type="entry name" value="GUANYLATE KINASE"/>
    <property type="match status" value="1"/>
</dbReference>
<evidence type="ECO:0000313" key="8">
    <source>
        <dbReference type="Proteomes" id="UP001596113"/>
    </source>
</evidence>
<dbReference type="InterPro" id="IPR008144">
    <property type="entry name" value="Guanylate_kin-like_dom"/>
</dbReference>
<organism evidence="7 8">
    <name type="scientific">Cohnella soli</name>
    <dbReference type="NCBI Taxonomy" id="425005"/>
    <lineage>
        <taxon>Bacteria</taxon>
        <taxon>Bacillati</taxon>
        <taxon>Bacillota</taxon>
        <taxon>Bacilli</taxon>
        <taxon>Bacillales</taxon>
        <taxon>Paenibacillaceae</taxon>
        <taxon>Cohnella</taxon>
    </lineage>
</organism>
<evidence type="ECO:0000256" key="1">
    <source>
        <dbReference type="ARBA" id="ARBA00003531"/>
    </source>
</evidence>
<evidence type="ECO:0000313" key="7">
    <source>
        <dbReference type="EMBL" id="MFC5405445.1"/>
    </source>
</evidence>
<comment type="caution">
    <text evidence="7">The sequence shown here is derived from an EMBL/GenBank/DDBJ whole genome shotgun (WGS) entry which is preliminary data.</text>
</comment>
<dbReference type="PANTHER" id="PTHR23117">
    <property type="entry name" value="GUANYLATE KINASE-RELATED"/>
    <property type="match status" value="1"/>
</dbReference>
<reference evidence="8" key="1">
    <citation type="journal article" date="2019" name="Int. J. Syst. Evol. Microbiol.">
        <title>The Global Catalogue of Microorganisms (GCM) 10K type strain sequencing project: providing services to taxonomists for standard genome sequencing and annotation.</title>
        <authorList>
            <consortium name="The Broad Institute Genomics Platform"/>
            <consortium name="The Broad Institute Genome Sequencing Center for Infectious Disease"/>
            <person name="Wu L."/>
            <person name="Ma J."/>
        </authorList>
    </citation>
    <scope>NUCLEOTIDE SEQUENCE [LARGE SCALE GENOMIC DNA]</scope>
    <source>
        <strain evidence="8">CGMCC 1.18575</strain>
    </source>
</reference>
<keyword evidence="4 7" id="KW-0418">Kinase</keyword>
<feature type="domain" description="Guanylate kinase-like" evidence="6">
    <location>
        <begin position="4"/>
        <end position="183"/>
    </location>
</feature>
<dbReference type="InterPro" id="IPR008145">
    <property type="entry name" value="GK/Ca_channel_bsu"/>
</dbReference>
<dbReference type="Pfam" id="PF00625">
    <property type="entry name" value="Guanylate_kin"/>
    <property type="match status" value="1"/>
</dbReference>
<proteinExistence type="inferred from homology"/>
<dbReference type="EMBL" id="JBHSMI010000029">
    <property type="protein sequence ID" value="MFC5405445.1"/>
    <property type="molecule type" value="Genomic_DNA"/>
</dbReference>
<comment type="similarity">
    <text evidence="2">Belongs to the guanylate kinase family.</text>
</comment>
<gene>
    <name evidence="7" type="ORF">ACFPOF_22105</name>
</gene>
<evidence type="ECO:0000256" key="2">
    <source>
        <dbReference type="ARBA" id="ARBA00005790"/>
    </source>
</evidence>
<evidence type="ECO:0000256" key="5">
    <source>
        <dbReference type="ARBA" id="ARBA00048594"/>
    </source>
</evidence>
<comment type="function">
    <text evidence="1">Essential for recycling GMP and indirectly, cGMP.</text>
</comment>
<evidence type="ECO:0000259" key="6">
    <source>
        <dbReference type="PROSITE" id="PS50052"/>
    </source>
</evidence>
<name>A0ABW0HW42_9BACL</name>
<keyword evidence="3" id="KW-0808">Transferase</keyword>
<protein>
    <submittedName>
        <fullName evidence="7">Guanylate kinase</fullName>
    </submittedName>
</protein>
<dbReference type="Proteomes" id="UP001596113">
    <property type="component" value="Unassembled WGS sequence"/>
</dbReference>
<evidence type="ECO:0000256" key="4">
    <source>
        <dbReference type="ARBA" id="ARBA00022777"/>
    </source>
</evidence>
<dbReference type="Gene3D" id="3.40.50.300">
    <property type="entry name" value="P-loop containing nucleotide triphosphate hydrolases"/>
    <property type="match status" value="1"/>
</dbReference>
<dbReference type="SUPFAM" id="SSF52540">
    <property type="entry name" value="P-loop containing nucleoside triphosphate hydrolases"/>
    <property type="match status" value="1"/>
</dbReference>
<sequence length="183" mass="20670">MSRPSIYIFTGTSGAGRKTIARKVGGELGWTFVRSCTTRAPRNPSLPDEDYRYVSREQFDAWDKEGKFAQTADIDGNRYGVLHHELEAANAAGKSVYLVLNRVGADAIVKQFVGLAVRIFIYVDKTTMRERLESKGVSFEVIDRYLEHYSDEVTYRSKCEFVFENVNANHTAELIRAALTKTS</sequence>
<keyword evidence="8" id="KW-1185">Reference proteome</keyword>
<dbReference type="GO" id="GO:0016301">
    <property type="term" value="F:kinase activity"/>
    <property type="evidence" value="ECO:0007669"/>
    <property type="project" value="UniProtKB-KW"/>
</dbReference>
<comment type="catalytic activity">
    <reaction evidence="5">
        <text>GMP + ATP = GDP + ADP</text>
        <dbReference type="Rhea" id="RHEA:20780"/>
        <dbReference type="ChEBI" id="CHEBI:30616"/>
        <dbReference type="ChEBI" id="CHEBI:58115"/>
        <dbReference type="ChEBI" id="CHEBI:58189"/>
        <dbReference type="ChEBI" id="CHEBI:456216"/>
        <dbReference type="EC" id="2.7.4.8"/>
    </reaction>
</comment>